<reference evidence="7 8" key="1">
    <citation type="journal article" date="2022" name="bioRxiv">
        <title>Genomics of Preaxostyla Flagellates Illuminates Evolutionary Transitions and the Path Towards Mitochondrial Loss.</title>
        <authorList>
            <person name="Novak L.V.F."/>
            <person name="Treitli S.C."/>
            <person name="Pyrih J."/>
            <person name="Halakuc P."/>
            <person name="Pipaliya S.V."/>
            <person name="Vacek V."/>
            <person name="Brzon O."/>
            <person name="Soukal P."/>
            <person name="Eme L."/>
            <person name="Dacks J.B."/>
            <person name="Karnkowska A."/>
            <person name="Elias M."/>
            <person name="Hampl V."/>
        </authorList>
    </citation>
    <scope>NUCLEOTIDE SEQUENCE [LARGE SCALE GENOMIC DNA]</scope>
    <source>
        <strain evidence="7">NAU3</strain>
        <tissue evidence="7">Gut</tissue>
    </source>
</reference>
<keyword evidence="8" id="KW-1185">Reference proteome</keyword>
<organism evidence="7 8">
    <name type="scientific">Blattamonas nauphoetae</name>
    <dbReference type="NCBI Taxonomy" id="2049346"/>
    <lineage>
        <taxon>Eukaryota</taxon>
        <taxon>Metamonada</taxon>
        <taxon>Preaxostyla</taxon>
        <taxon>Oxymonadida</taxon>
        <taxon>Blattamonas</taxon>
    </lineage>
</organism>
<evidence type="ECO:0000256" key="3">
    <source>
        <dbReference type="ARBA" id="ARBA00023273"/>
    </source>
</evidence>
<proteinExistence type="predicted"/>
<keyword evidence="2 4" id="KW-0175">Coiled coil</keyword>
<evidence type="ECO:0000256" key="1">
    <source>
        <dbReference type="ARBA" id="ARBA00004138"/>
    </source>
</evidence>
<dbReference type="InterPro" id="IPR051885">
    <property type="entry name" value="CC_CF"/>
</dbReference>
<keyword evidence="7" id="KW-0418">Kinase</keyword>
<feature type="compositionally biased region" description="Polar residues" evidence="5">
    <location>
        <begin position="482"/>
        <end position="491"/>
    </location>
</feature>
<dbReference type="EMBL" id="JARBJD010000004">
    <property type="protein sequence ID" value="KAK2963860.1"/>
    <property type="molecule type" value="Genomic_DNA"/>
</dbReference>
<dbReference type="GO" id="GO:0016301">
    <property type="term" value="F:kinase activity"/>
    <property type="evidence" value="ECO:0007669"/>
    <property type="project" value="UniProtKB-KW"/>
</dbReference>
<evidence type="ECO:0000256" key="2">
    <source>
        <dbReference type="ARBA" id="ARBA00023054"/>
    </source>
</evidence>
<feature type="compositionally biased region" description="Acidic residues" evidence="5">
    <location>
        <begin position="469"/>
        <end position="479"/>
    </location>
</feature>
<feature type="coiled-coil region" evidence="4">
    <location>
        <begin position="284"/>
        <end position="350"/>
    </location>
</feature>
<accession>A0ABQ9YJN3</accession>
<evidence type="ECO:0000256" key="4">
    <source>
        <dbReference type="SAM" id="Coils"/>
    </source>
</evidence>
<keyword evidence="3" id="KW-0966">Cell projection</keyword>
<dbReference type="Pfam" id="PF13870">
    <property type="entry name" value="CCDC113_CCDC96_CC"/>
    <property type="match status" value="1"/>
</dbReference>
<comment type="subcellular location">
    <subcellularLocation>
        <location evidence="1">Cell projection</location>
        <location evidence="1">Cilium</location>
    </subcellularLocation>
</comment>
<keyword evidence="7" id="KW-0808">Transferase</keyword>
<feature type="compositionally biased region" description="Acidic residues" evidence="5">
    <location>
        <begin position="117"/>
        <end position="129"/>
    </location>
</feature>
<feature type="compositionally biased region" description="Acidic residues" evidence="5">
    <location>
        <begin position="26"/>
        <end position="80"/>
    </location>
</feature>
<feature type="region of interest" description="Disordered" evidence="5">
    <location>
        <begin position="1"/>
        <end position="134"/>
    </location>
</feature>
<dbReference type="PANTHER" id="PTHR15654:SF1">
    <property type="entry name" value="COILED-COIL DOMAIN-CONTAINING PROTEIN 96"/>
    <property type="match status" value="1"/>
</dbReference>
<gene>
    <name evidence="7" type="ORF">BLNAU_937</name>
</gene>
<feature type="compositionally biased region" description="Polar residues" evidence="5">
    <location>
        <begin position="10"/>
        <end position="25"/>
    </location>
</feature>
<feature type="domain" description="CCDC113/CCDC96 coiled-coil" evidence="6">
    <location>
        <begin position="280"/>
        <end position="447"/>
    </location>
</feature>
<dbReference type="Proteomes" id="UP001281761">
    <property type="component" value="Unassembled WGS sequence"/>
</dbReference>
<sequence>MDETGEQLDDTQVSDQPLDETQATTGEEEPEYNEEDVNQQEEGDETLEDTAMGDDGDENEENDEHPPEEEGEEERLEDTQDPSQHDDPEDDFDEEKYEHLSERLSQAIEDTQRDYEGSEGEYDELEYSGDDYPNMAALADDEDNIQVLKDYIEKALVEHSELIADNFELQKQYAHYIQNNPMPEMHEEEKPEEELKAQFYDHLKQIEILREEAVNVNESANTVLEEVREKVVEKQNQLQDALDGFVAYKESIAGSSRNSSTGKPLTREELDSMMEQERLKDEEVHMQRLKNASLQAELAKYEEKTKKDDIQTQRHQIDFEQLKIENQTFNEKIEERTEELQKLRKKINVTVHVLSHFTEKLEFLIVQNCDLKEGLGELERETTSKRDLLANVKLERDRLKDENQRLRQENGLVGNEELLRDFKEKRKRQNDLRKKLLELQEQYQAITGEDVKKFSEKLVKASQQKTGLDELDEEEEMEMELASQQATDTHS</sequence>
<name>A0ABQ9YJN3_9EUKA</name>
<evidence type="ECO:0000259" key="6">
    <source>
        <dbReference type="Pfam" id="PF13870"/>
    </source>
</evidence>
<dbReference type="InterPro" id="IPR025254">
    <property type="entry name" value="CCDC113/CCDC96_CC"/>
</dbReference>
<dbReference type="PANTHER" id="PTHR15654">
    <property type="entry name" value="COILED-COIL DOMAIN-CONTAINING PROTEIN 113-RELATED"/>
    <property type="match status" value="1"/>
</dbReference>
<protein>
    <submittedName>
        <fullName evidence="7">Xylulose kinase</fullName>
    </submittedName>
</protein>
<feature type="coiled-coil region" evidence="4">
    <location>
        <begin position="206"/>
        <end position="244"/>
    </location>
</feature>
<evidence type="ECO:0000313" key="8">
    <source>
        <dbReference type="Proteomes" id="UP001281761"/>
    </source>
</evidence>
<evidence type="ECO:0000313" key="7">
    <source>
        <dbReference type="EMBL" id="KAK2963860.1"/>
    </source>
</evidence>
<feature type="coiled-coil region" evidence="4">
    <location>
        <begin position="385"/>
        <end position="449"/>
    </location>
</feature>
<comment type="caution">
    <text evidence="7">The sequence shown here is derived from an EMBL/GenBank/DDBJ whole genome shotgun (WGS) entry which is preliminary data.</text>
</comment>
<evidence type="ECO:0000256" key="5">
    <source>
        <dbReference type="SAM" id="MobiDB-lite"/>
    </source>
</evidence>
<feature type="region of interest" description="Disordered" evidence="5">
    <location>
        <begin position="463"/>
        <end position="491"/>
    </location>
</feature>